<name>A0A6A1WFN9_9ROSI</name>
<dbReference type="PANTHER" id="PTHR35167:SF3">
    <property type="entry name" value="OS05G0216466 PROTEIN"/>
    <property type="match status" value="1"/>
</dbReference>
<reference evidence="3 4" key="2">
    <citation type="journal article" date="2019" name="Plant Biotechnol. J.">
        <title>The red bayberry genome and genetic basis of sex determination.</title>
        <authorList>
            <person name="Jia H.M."/>
            <person name="Jia H.J."/>
            <person name="Cai Q.L."/>
            <person name="Wang Y."/>
            <person name="Zhao H.B."/>
            <person name="Yang W.F."/>
            <person name="Wang G.Y."/>
            <person name="Li Y.H."/>
            <person name="Zhan D.L."/>
            <person name="Shen Y.T."/>
            <person name="Niu Q.F."/>
            <person name="Chang L."/>
            <person name="Qiu J."/>
            <person name="Zhao L."/>
            <person name="Xie H.B."/>
            <person name="Fu W.Y."/>
            <person name="Jin J."/>
            <person name="Li X.W."/>
            <person name="Jiao Y."/>
            <person name="Zhou C.C."/>
            <person name="Tu T."/>
            <person name="Chai C.Y."/>
            <person name="Gao J.L."/>
            <person name="Fan L.J."/>
            <person name="van de Weg E."/>
            <person name="Wang J.Y."/>
            <person name="Gao Z.S."/>
        </authorList>
    </citation>
    <scope>NUCLEOTIDE SEQUENCE [LARGE SCALE GENOMIC DNA]</scope>
    <source>
        <tissue evidence="3">Leaves</tissue>
    </source>
</reference>
<dbReference type="AlphaFoldDB" id="A0A6A1WFN9"/>
<dbReference type="EMBL" id="RXIC02000025">
    <property type="protein sequence ID" value="KAB1206981.1"/>
    <property type="molecule type" value="Genomic_DNA"/>
</dbReference>
<gene>
    <name evidence="3" type="ORF">CJ030_MR2G024011</name>
    <name evidence="2" type="ORF">CJ030_MR7G008103</name>
</gene>
<dbReference type="OrthoDB" id="1739516at2759"/>
<keyword evidence="4" id="KW-1185">Reference proteome</keyword>
<proteinExistence type="predicted"/>
<evidence type="ECO:0000313" key="3">
    <source>
        <dbReference type="EMBL" id="KAB1221680.1"/>
    </source>
</evidence>
<accession>A0A6A1WFN9</accession>
<evidence type="ECO:0000313" key="4">
    <source>
        <dbReference type="Proteomes" id="UP000516437"/>
    </source>
</evidence>
<dbReference type="Proteomes" id="UP000516437">
    <property type="component" value="Chromosome 7"/>
</dbReference>
<dbReference type="Proteomes" id="UP000516437">
    <property type="component" value="Chromosome 2"/>
</dbReference>
<evidence type="ECO:0000313" key="2">
    <source>
        <dbReference type="EMBL" id="KAB1206981.1"/>
    </source>
</evidence>
<sequence length="129" mass="14882">MAKSAPASKDGRTRKRFCFSAAEMDVARQLLQLSSETNDRRDGYDNSCAEAEQRRRGDATDESSTNNEVGENSEDQEEDRIRWPGKRKFRSVYHLYRSTKPVAVVRAKRRKCTVRLLSYEADLNGYVRN</sequence>
<evidence type="ECO:0000256" key="1">
    <source>
        <dbReference type="SAM" id="MobiDB-lite"/>
    </source>
</evidence>
<comment type="caution">
    <text evidence="3">The sequence shown here is derived from an EMBL/GenBank/DDBJ whole genome shotgun (WGS) entry which is preliminary data.</text>
</comment>
<feature type="region of interest" description="Disordered" evidence="1">
    <location>
        <begin position="32"/>
        <end position="82"/>
    </location>
</feature>
<organism evidence="3 4">
    <name type="scientific">Morella rubra</name>
    <name type="common">Chinese bayberry</name>
    <dbReference type="NCBI Taxonomy" id="262757"/>
    <lineage>
        <taxon>Eukaryota</taxon>
        <taxon>Viridiplantae</taxon>
        <taxon>Streptophyta</taxon>
        <taxon>Embryophyta</taxon>
        <taxon>Tracheophyta</taxon>
        <taxon>Spermatophyta</taxon>
        <taxon>Magnoliopsida</taxon>
        <taxon>eudicotyledons</taxon>
        <taxon>Gunneridae</taxon>
        <taxon>Pentapetalae</taxon>
        <taxon>rosids</taxon>
        <taxon>fabids</taxon>
        <taxon>Fagales</taxon>
        <taxon>Myricaceae</taxon>
        <taxon>Morella</taxon>
    </lineage>
</organism>
<protein>
    <submittedName>
        <fullName evidence="3">Uncharacterized protein</fullName>
    </submittedName>
</protein>
<reference evidence="3" key="3">
    <citation type="submission" date="2019-09" db="EMBL/GenBank/DDBJ databases">
        <authorList>
            <person name="Gao Z."/>
        </authorList>
    </citation>
    <scope>NUCLEOTIDE SEQUENCE</scope>
    <source>
        <tissue evidence="3">Leaves</tissue>
    </source>
</reference>
<dbReference type="PANTHER" id="PTHR35167">
    <property type="entry name" value="OS05G0216466 PROTEIN"/>
    <property type="match status" value="1"/>
</dbReference>
<dbReference type="EMBL" id="RXIC02000020">
    <property type="protein sequence ID" value="KAB1221680.1"/>
    <property type="molecule type" value="Genomic_DNA"/>
</dbReference>
<reference evidence="3" key="1">
    <citation type="submission" date="2018-07" db="EMBL/GenBank/DDBJ databases">
        <authorList>
            <person name="Gao Z.-S."/>
            <person name="Jia H.-M."/>
            <person name="Jia H.-J."/>
            <person name="Cai Q.-L."/>
            <person name="Wang Y."/>
            <person name="Zhao H.-B."/>
        </authorList>
    </citation>
    <scope>NUCLEOTIDE SEQUENCE</scope>
    <source>
        <tissue evidence="3">Leaves</tissue>
    </source>
</reference>